<protein>
    <submittedName>
        <fullName evidence="1">Unannotated protein</fullName>
    </submittedName>
</protein>
<proteinExistence type="predicted"/>
<sequence length="229" mass="25197">MKRRIISCFITAAAVTACALPFSSAANATDRKNVLIVGDSVSTVLRWSPESMKPLWGKSYNSTLEVWGCQKLLTEGCNPSKNPSALASVLKHKNDNIDIVVVMTGYNDTGDEYLRQAIRKINTAVKQIGAELMWLTYRQNGNVRIKARGFNKVVRQEAKRLKMSIFDWDAKSRTKSAWFNGESVHMNARGGIALGRGIRDALDTHFQSGSTTTVAPTTTVLDTTTTVVP</sequence>
<evidence type="ECO:0000313" key="1">
    <source>
        <dbReference type="EMBL" id="CAB4562192.1"/>
    </source>
</evidence>
<gene>
    <name evidence="1" type="ORF">UFOPK1619_00462</name>
</gene>
<reference evidence="1" key="1">
    <citation type="submission" date="2020-05" db="EMBL/GenBank/DDBJ databases">
        <authorList>
            <person name="Chiriac C."/>
            <person name="Salcher M."/>
            <person name="Ghai R."/>
            <person name="Kavagutti S V."/>
        </authorList>
    </citation>
    <scope>NUCLEOTIDE SEQUENCE</scope>
</reference>
<dbReference type="AlphaFoldDB" id="A0A6J6DDZ2"/>
<dbReference type="CDD" id="cd00229">
    <property type="entry name" value="SGNH_hydrolase"/>
    <property type="match status" value="1"/>
</dbReference>
<name>A0A6J6DDZ2_9ZZZZ</name>
<organism evidence="1">
    <name type="scientific">freshwater metagenome</name>
    <dbReference type="NCBI Taxonomy" id="449393"/>
    <lineage>
        <taxon>unclassified sequences</taxon>
        <taxon>metagenomes</taxon>
        <taxon>ecological metagenomes</taxon>
    </lineage>
</organism>
<accession>A0A6J6DDZ2</accession>
<dbReference type="Gene3D" id="3.40.50.1110">
    <property type="entry name" value="SGNH hydrolase"/>
    <property type="match status" value="1"/>
</dbReference>
<dbReference type="PROSITE" id="PS51257">
    <property type="entry name" value="PROKAR_LIPOPROTEIN"/>
    <property type="match status" value="1"/>
</dbReference>
<dbReference type="EMBL" id="CAEZTI010000070">
    <property type="protein sequence ID" value="CAB4562192.1"/>
    <property type="molecule type" value="Genomic_DNA"/>
</dbReference>
<dbReference type="SUPFAM" id="SSF52266">
    <property type="entry name" value="SGNH hydrolase"/>
    <property type="match status" value="1"/>
</dbReference>
<dbReference type="InterPro" id="IPR036514">
    <property type="entry name" value="SGNH_hydro_sf"/>
</dbReference>